<dbReference type="SUPFAM" id="SSF49879">
    <property type="entry name" value="SMAD/FHA domain"/>
    <property type="match status" value="1"/>
</dbReference>
<dbReference type="GO" id="GO:0140416">
    <property type="term" value="F:transcription regulator inhibitor activity"/>
    <property type="evidence" value="ECO:0007669"/>
    <property type="project" value="TreeGrafter"/>
</dbReference>
<evidence type="ECO:0000256" key="5">
    <source>
        <dbReference type="ARBA" id="ARBA00023163"/>
    </source>
</evidence>
<evidence type="ECO:0000259" key="9">
    <source>
        <dbReference type="PROSITE" id="PS51076"/>
    </source>
</evidence>
<dbReference type="AlphaFoldDB" id="A0A653BL71"/>
<dbReference type="GO" id="GO:0009791">
    <property type="term" value="P:post-embryonic development"/>
    <property type="evidence" value="ECO:0007669"/>
    <property type="project" value="UniProtKB-ARBA"/>
</dbReference>
<dbReference type="PROSITE" id="PS51075">
    <property type="entry name" value="MH1"/>
    <property type="match status" value="1"/>
</dbReference>
<accession>A0A653BL71</accession>
<dbReference type="Gene3D" id="2.60.200.10">
    <property type="match status" value="1"/>
</dbReference>
<dbReference type="InterPro" id="IPR036578">
    <property type="entry name" value="SMAD_MH1_sf"/>
</dbReference>
<comment type="similarity">
    <text evidence="1 7">Belongs to the dwarfin/SMAD family.</text>
</comment>
<dbReference type="InterPro" id="IPR008984">
    <property type="entry name" value="SMAD_FHA_dom_sf"/>
</dbReference>
<dbReference type="GO" id="GO:0009653">
    <property type="term" value="P:anatomical structure morphogenesis"/>
    <property type="evidence" value="ECO:0007669"/>
    <property type="project" value="TreeGrafter"/>
</dbReference>
<reference evidence="10 11" key="1">
    <citation type="submission" date="2019-01" db="EMBL/GenBank/DDBJ databases">
        <authorList>
            <person name="Sayadi A."/>
        </authorList>
    </citation>
    <scope>NUCLEOTIDE SEQUENCE [LARGE SCALE GENOMIC DNA]</scope>
</reference>
<protein>
    <recommendedName>
        <fullName evidence="7">Mothers against decapentaplegic homolog</fullName>
        <shortName evidence="7">MAD homolog</shortName>
        <shortName evidence="7">Mothers against DPP homolog</shortName>
    </recommendedName>
    <alternativeName>
        <fullName evidence="7">SMAD family member</fullName>
    </alternativeName>
</protein>
<organism evidence="10 11">
    <name type="scientific">Callosobruchus maculatus</name>
    <name type="common">Southern cowpea weevil</name>
    <name type="synonym">Pulse bruchid</name>
    <dbReference type="NCBI Taxonomy" id="64391"/>
    <lineage>
        <taxon>Eukaryota</taxon>
        <taxon>Metazoa</taxon>
        <taxon>Ecdysozoa</taxon>
        <taxon>Arthropoda</taxon>
        <taxon>Hexapoda</taxon>
        <taxon>Insecta</taxon>
        <taxon>Pterygota</taxon>
        <taxon>Neoptera</taxon>
        <taxon>Endopterygota</taxon>
        <taxon>Coleoptera</taxon>
        <taxon>Polyphaga</taxon>
        <taxon>Cucujiformia</taxon>
        <taxon>Chrysomeloidea</taxon>
        <taxon>Chrysomelidae</taxon>
        <taxon>Bruchinae</taxon>
        <taxon>Bruchini</taxon>
        <taxon>Callosobruchus</taxon>
    </lineage>
</organism>
<dbReference type="GO" id="GO:0046872">
    <property type="term" value="F:metal ion binding"/>
    <property type="evidence" value="ECO:0007669"/>
    <property type="project" value="UniProtKB-KW"/>
</dbReference>
<evidence type="ECO:0000256" key="2">
    <source>
        <dbReference type="ARBA" id="ARBA00022723"/>
    </source>
</evidence>
<feature type="domain" description="MH2" evidence="9">
    <location>
        <begin position="168"/>
        <end position="361"/>
    </location>
</feature>
<keyword evidence="7" id="KW-0963">Cytoplasm</keyword>
<dbReference type="GO" id="GO:0006357">
    <property type="term" value="P:regulation of transcription by RNA polymerase II"/>
    <property type="evidence" value="ECO:0007669"/>
    <property type="project" value="TreeGrafter"/>
</dbReference>
<dbReference type="InterPro" id="IPR001132">
    <property type="entry name" value="SMAD_dom_Dwarfin-type"/>
</dbReference>
<dbReference type="GO" id="GO:0070411">
    <property type="term" value="F:I-SMAD binding"/>
    <property type="evidence" value="ECO:0007669"/>
    <property type="project" value="TreeGrafter"/>
</dbReference>
<dbReference type="CDD" id="cd10489">
    <property type="entry name" value="MH1_SMAD_6_7"/>
    <property type="match status" value="1"/>
</dbReference>
<dbReference type="GO" id="GO:0051239">
    <property type="term" value="P:regulation of multicellular organismal process"/>
    <property type="evidence" value="ECO:0007669"/>
    <property type="project" value="UniProtKB-ARBA"/>
</dbReference>
<dbReference type="GO" id="GO:0071144">
    <property type="term" value="C:heteromeric SMAD protein complex"/>
    <property type="evidence" value="ECO:0007669"/>
    <property type="project" value="TreeGrafter"/>
</dbReference>
<dbReference type="PANTHER" id="PTHR13703">
    <property type="entry name" value="SMAD"/>
    <property type="match status" value="1"/>
</dbReference>
<evidence type="ECO:0000256" key="6">
    <source>
        <dbReference type="ARBA" id="ARBA00023242"/>
    </source>
</evidence>
<evidence type="ECO:0000256" key="4">
    <source>
        <dbReference type="ARBA" id="ARBA00023015"/>
    </source>
</evidence>
<evidence type="ECO:0000313" key="10">
    <source>
        <dbReference type="EMBL" id="VEN36045.1"/>
    </source>
</evidence>
<dbReference type="OrthoDB" id="5946219at2759"/>
<keyword evidence="4 7" id="KW-0805">Transcription regulation</keyword>
<keyword evidence="3" id="KW-0862">Zinc</keyword>
<evidence type="ECO:0000256" key="7">
    <source>
        <dbReference type="RuleBase" id="RU361195"/>
    </source>
</evidence>
<dbReference type="InterPro" id="IPR003619">
    <property type="entry name" value="MAD_homology1_Dwarfin-type"/>
</dbReference>
<name>A0A653BL71_CALMS</name>
<dbReference type="Proteomes" id="UP000410492">
    <property type="component" value="Unassembled WGS sequence"/>
</dbReference>
<evidence type="ECO:0000259" key="8">
    <source>
        <dbReference type="PROSITE" id="PS51075"/>
    </source>
</evidence>
<dbReference type="SMART" id="SM00523">
    <property type="entry name" value="DWA"/>
    <property type="match status" value="1"/>
</dbReference>
<dbReference type="InterPro" id="IPR013019">
    <property type="entry name" value="MAD_homology_MH1"/>
</dbReference>
<proteinExistence type="inferred from homology"/>
<keyword evidence="2" id="KW-0479">Metal-binding</keyword>
<dbReference type="GO" id="GO:0005737">
    <property type="term" value="C:cytoplasm"/>
    <property type="evidence" value="ECO:0007669"/>
    <property type="project" value="UniProtKB-SubCell"/>
</dbReference>
<dbReference type="Gene3D" id="3.90.520.10">
    <property type="entry name" value="SMAD MH1 domain"/>
    <property type="match status" value="1"/>
</dbReference>
<evidence type="ECO:0000256" key="3">
    <source>
        <dbReference type="ARBA" id="ARBA00022833"/>
    </source>
</evidence>
<dbReference type="Pfam" id="PF03166">
    <property type="entry name" value="MH2"/>
    <property type="match status" value="1"/>
</dbReference>
<keyword evidence="5 7" id="KW-0804">Transcription</keyword>
<dbReference type="Pfam" id="PF03165">
    <property type="entry name" value="MH1"/>
    <property type="match status" value="1"/>
</dbReference>
<dbReference type="EMBL" id="CAACVG010002094">
    <property type="protein sequence ID" value="VEN36045.1"/>
    <property type="molecule type" value="Genomic_DNA"/>
</dbReference>
<dbReference type="GO" id="GO:0030154">
    <property type="term" value="P:cell differentiation"/>
    <property type="evidence" value="ECO:0007669"/>
    <property type="project" value="TreeGrafter"/>
</dbReference>
<gene>
    <name evidence="10" type="ORF">CALMAC_LOCUS1772</name>
</gene>
<dbReference type="GO" id="GO:0060395">
    <property type="term" value="P:SMAD protein signal transduction"/>
    <property type="evidence" value="ECO:0007669"/>
    <property type="project" value="TreeGrafter"/>
</dbReference>
<dbReference type="GO" id="GO:0050793">
    <property type="term" value="P:regulation of developmental process"/>
    <property type="evidence" value="ECO:0007669"/>
    <property type="project" value="UniProtKB-ARBA"/>
</dbReference>
<keyword evidence="6 7" id="KW-0539">Nucleus</keyword>
<evidence type="ECO:0000313" key="11">
    <source>
        <dbReference type="Proteomes" id="UP000410492"/>
    </source>
</evidence>
<dbReference type="PANTHER" id="PTHR13703:SF54">
    <property type="entry name" value="MOTHERS AGAINST DECAPENTAPLEGIC HOMOLOG"/>
    <property type="match status" value="1"/>
</dbReference>
<sequence length="361" mass="40622">MFPFRSRRSNLTRRLSKATRRGVAGCSPQADAIAALLKKLQDVQLETLFKAVESRGREPTGCVLLPFKEEPHLLCCQTWRWPDLRSGEELRRLPSCRSRGDKVYVCCNPYHWSRICVPDCPPPPYSRTNEEMLRPEDRAPSEVPLLCRDSYPGSFTTNGDTPSNPSEWCKLAYWELSERVGPLFSVDRPSFNVFGDVPHPDGLSLETLAMTGQRNGYRGGGDGRGGRSPPPDAAVQRTRCKIGLGVTLSREEDSCVWVYNRSDNPIFVNSATLDVVPPPEQTHMLAACHQPTRVPADHCLCVYDPNKAAQNYGWTFTHPIYGPVDPNSIRISFVKGWGQKYSRREIKSCPCWLEILLAPCR</sequence>
<dbReference type="PROSITE" id="PS51076">
    <property type="entry name" value="MH2"/>
    <property type="match status" value="1"/>
</dbReference>
<dbReference type="SMART" id="SM00524">
    <property type="entry name" value="DWB"/>
    <property type="match status" value="1"/>
</dbReference>
<dbReference type="SUPFAM" id="SSF56366">
    <property type="entry name" value="SMAD MH1 domain"/>
    <property type="match status" value="1"/>
</dbReference>
<feature type="domain" description="MH1" evidence="8">
    <location>
        <begin position="10"/>
        <end position="121"/>
    </location>
</feature>
<dbReference type="InterPro" id="IPR013790">
    <property type="entry name" value="Dwarfin"/>
</dbReference>
<comment type="subcellular location">
    <subcellularLocation>
        <location evidence="7">Cytoplasm</location>
    </subcellularLocation>
    <subcellularLocation>
        <location evidence="7">Nucleus</location>
    </subcellularLocation>
</comment>
<dbReference type="InterPro" id="IPR017855">
    <property type="entry name" value="SMAD-like_dom_sf"/>
</dbReference>
<evidence type="ECO:0000256" key="1">
    <source>
        <dbReference type="ARBA" id="ARBA00005545"/>
    </source>
</evidence>
<keyword evidence="11" id="KW-1185">Reference proteome</keyword>